<keyword evidence="1" id="KW-1133">Transmembrane helix</keyword>
<dbReference type="Proteomes" id="UP000283077">
    <property type="component" value="Unassembled WGS sequence"/>
</dbReference>
<evidence type="ECO:0000313" key="3">
    <source>
        <dbReference type="Proteomes" id="UP000283077"/>
    </source>
</evidence>
<reference evidence="2 3" key="1">
    <citation type="submission" date="2019-01" db="EMBL/GenBank/DDBJ databases">
        <authorList>
            <person name="Chen W.-M."/>
        </authorList>
    </citation>
    <scope>NUCLEOTIDE SEQUENCE [LARGE SCALE GENOMIC DNA]</scope>
    <source>
        <strain evidence="2 3">KYPC3</strain>
    </source>
</reference>
<comment type="similarity">
    <text evidence="1">Belongs to the SURF1 family.</text>
</comment>
<keyword evidence="1" id="KW-1003">Cell membrane</keyword>
<comment type="caution">
    <text evidence="2">The sequence shown here is derived from an EMBL/GenBank/DDBJ whole genome shotgun (WGS) entry which is preliminary data.</text>
</comment>
<keyword evidence="1" id="KW-0812">Transmembrane</keyword>
<dbReference type="InterPro" id="IPR002994">
    <property type="entry name" value="Surf1/Shy1"/>
</dbReference>
<evidence type="ECO:0000256" key="1">
    <source>
        <dbReference type="RuleBase" id="RU363076"/>
    </source>
</evidence>
<protein>
    <recommendedName>
        <fullName evidence="1">SURF1-like protein</fullName>
    </recommendedName>
</protein>
<name>A0A437QZJ4_9GAMM</name>
<dbReference type="RefSeq" id="WP_127698643.1">
    <property type="nucleotide sequence ID" value="NZ_SACS01000007.1"/>
</dbReference>
<dbReference type="EMBL" id="SACS01000007">
    <property type="protein sequence ID" value="RVU39910.1"/>
    <property type="molecule type" value="Genomic_DNA"/>
</dbReference>
<dbReference type="CDD" id="cd06662">
    <property type="entry name" value="SURF1"/>
    <property type="match status" value="1"/>
</dbReference>
<feature type="transmembrane region" description="Helical" evidence="1">
    <location>
        <begin position="12"/>
        <end position="32"/>
    </location>
</feature>
<comment type="subcellular location">
    <subcellularLocation>
        <location evidence="1">Cell membrane</location>
        <topology evidence="1">Multi-pass membrane protein</topology>
    </subcellularLocation>
</comment>
<evidence type="ECO:0000313" key="2">
    <source>
        <dbReference type="EMBL" id="RVU39910.1"/>
    </source>
</evidence>
<keyword evidence="3" id="KW-1185">Reference proteome</keyword>
<dbReference type="PROSITE" id="PS50895">
    <property type="entry name" value="SURF1"/>
    <property type="match status" value="1"/>
</dbReference>
<dbReference type="AlphaFoldDB" id="A0A437QZJ4"/>
<dbReference type="GO" id="GO:0005886">
    <property type="term" value="C:plasma membrane"/>
    <property type="evidence" value="ECO:0007669"/>
    <property type="project" value="UniProtKB-SubCell"/>
</dbReference>
<keyword evidence="1" id="KW-0472">Membrane</keyword>
<dbReference type="Pfam" id="PF02104">
    <property type="entry name" value="SURF1"/>
    <property type="match status" value="1"/>
</dbReference>
<organism evidence="2 3">
    <name type="scientific">Rheinheimera riviphila</name>
    <dbReference type="NCBI Taxonomy" id="1834037"/>
    <lineage>
        <taxon>Bacteria</taxon>
        <taxon>Pseudomonadati</taxon>
        <taxon>Pseudomonadota</taxon>
        <taxon>Gammaproteobacteria</taxon>
        <taxon>Chromatiales</taxon>
        <taxon>Chromatiaceae</taxon>
        <taxon>Rheinheimera</taxon>
    </lineage>
</organism>
<proteinExistence type="inferred from homology"/>
<sequence>MQIRLFNQDFVLRWWLVAITLAAFCLLIKLSLWQWQRAEEKLQHLTQIQNWQQQGAPAFTEFSRFSEADLDGAPLTGTAHWLAPVVWLVDNQIWQGKAGYDVVIPVQVTADQTAIPTPSDEILLMNLGWVAAPDSRQQLPAVDIPAQIKLQGVLRTKLGAFRLGNNLEDSGSWPMRVQTIDVPSLASTLTRPLTNNEFNTVFHGVFYQQQSPFLYHYQPVVMPPEKHRAYALQWLLLAIAVVMVALAASYQKEV</sequence>
<accession>A0A437QZJ4</accession>
<dbReference type="OrthoDB" id="9789940at2"/>
<gene>
    <name evidence="2" type="ORF">EOE67_08335</name>
</gene>
<feature type="transmembrane region" description="Helical" evidence="1">
    <location>
        <begin position="231"/>
        <end position="250"/>
    </location>
</feature>